<evidence type="ECO:0000313" key="4">
    <source>
        <dbReference type="EMBL" id="KAK7751159.1"/>
    </source>
</evidence>
<dbReference type="GO" id="GO:0047429">
    <property type="term" value="F:nucleoside triphosphate diphosphatase activity"/>
    <property type="evidence" value="ECO:0007669"/>
    <property type="project" value="InterPro"/>
</dbReference>
<feature type="compositionally biased region" description="Acidic residues" evidence="3">
    <location>
        <begin position="164"/>
        <end position="182"/>
    </location>
</feature>
<protein>
    <submittedName>
        <fullName evidence="4">Uncharacterized protein</fullName>
    </submittedName>
</protein>
<proteinExistence type="inferred from homology"/>
<dbReference type="PANTHER" id="PTHR43213">
    <property type="entry name" value="BIFUNCTIONAL DTTP/UTP PYROPHOSPHATASE/METHYLTRANSFERASE PROTEIN-RELATED"/>
    <property type="match status" value="1"/>
</dbReference>
<dbReference type="HAMAP" id="MF_00528">
    <property type="entry name" value="Maf"/>
    <property type="match status" value="1"/>
</dbReference>
<dbReference type="Pfam" id="PF02545">
    <property type="entry name" value="Maf"/>
    <property type="match status" value="1"/>
</dbReference>
<accession>A0AAN9YRA5</accession>
<feature type="region of interest" description="Disordered" evidence="3">
    <location>
        <begin position="149"/>
        <end position="219"/>
    </location>
</feature>
<dbReference type="Proteomes" id="UP001320420">
    <property type="component" value="Unassembled WGS sequence"/>
</dbReference>
<sequence>MDEKQPLMSPAAADDDNDSIKAPSEAPPPYITAARSHGIPLRQSAPIRKGPMHAPSASVPSIPLPLGPPQPLELPIVQYMRTHRVILASASPRRRAMFAQLGLSNIEVRPSKKPEDLPKTELGPFGYVTATARQKALDVYQEAIAELAEAEESREKAEAGIAESESEESGEEDEEEAAEDATETTNLHKKTKTPSRKNKKGGEPPPAARQPHPGGDPDLVIAADTVIVTRDGQILEKPSSAAAHGRMLRHLRDTRAHKVLTAVCCVAPRADAQHPGYEMRTHVEETRVLFARESDGLPDDVIDAYVRTREGADKAGGYAIQGVGGMLLVERVEGAVDNVVGLPVRRCLALCEKVVFKQGTADGEDSEEETDEEEDGEGGF</sequence>
<gene>
    <name evidence="4" type="ORF">SLS62_006842</name>
</gene>
<dbReference type="Gene3D" id="3.90.950.10">
    <property type="match status" value="1"/>
</dbReference>
<feature type="compositionally biased region" description="Basic residues" evidence="3">
    <location>
        <begin position="187"/>
        <end position="199"/>
    </location>
</feature>
<dbReference type="InterPro" id="IPR029001">
    <property type="entry name" value="ITPase-like_fam"/>
</dbReference>
<dbReference type="PANTHER" id="PTHR43213:SF5">
    <property type="entry name" value="BIFUNCTIONAL DTTP_UTP PYROPHOSPHATASE_METHYLTRANSFERASE PROTEIN-RELATED"/>
    <property type="match status" value="1"/>
</dbReference>
<dbReference type="CDD" id="cd00555">
    <property type="entry name" value="Maf"/>
    <property type="match status" value="1"/>
</dbReference>
<name>A0AAN9YRA5_9PEZI</name>
<feature type="region of interest" description="Disordered" evidence="3">
    <location>
        <begin position="359"/>
        <end position="380"/>
    </location>
</feature>
<reference evidence="4 5" key="1">
    <citation type="submission" date="2024-02" db="EMBL/GenBank/DDBJ databases">
        <title>De novo assembly and annotation of 12 fungi associated with fruit tree decline syndrome in Ontario, Canada.</title>
        <authorList>
            <person name="Sulman M."/>
            <person name="Ellouze W."/>
            <person name="Ilyukhin E."/>
        </authorList>
    </citation>
    <scope>NUCLEOTIDE SEQUENCE [LARGE SCALE GENOMIC DNA]</scope>
    <source>
        <strain evidence="4 5">M11/M66-122</strain>
    </source>
</reference>
<evidence type="ECO:0000256" key="1">
    <source>
        <dbReference type="ARBA" id="ARBA00001968"/>
    </source>
</evidence>
<dbReference type="AlphaFoldDB" id="A0AAN9YRA5"/>
<dbReference type="SUPFAM" id="SSF52972">
    <property type="entry name" value="ITPase-like"/>
    <property type="match status" value="2"/>
</dbReference>
<feature type="compositionally biased region" description="Acidic residues" evidence="3">
    <location>
        <begin position="362"/>
        <end position="380"/>
    </location>
</feature>
<feature type="region of interest" description="Disordered" evidence="3">
    <location>
        <begin position="1"/>
        <end position="33"/>
    </location>
</feature>
<dbReference type="InterPro" id="IPR003697">
    <property type="entry name" value="Maf-like"/>
</dbReference>
<comment type="cofactor">
    <cofactor evidence="1">
        <name>a divalent metal cation</name>
        <dbReference type="ChEBI" id="CHEBI:60240"/>
    </cofactor>
</comment>
<keyword evidence="5" id="KW-1185">Reference proteome</keyword>
<comment type="caution">
    <text evidence="4">The sequence shown here is derived from an EMBL/GenBank/DDBJ whole genome shotgun (WGS) entry which is preliminary data.</text>
</comment>
<dbReference type="EMBL" id="JAKJXP020000053">
    <property type="protein sequence ID" value="KAK7751159.1"/>
    <property type="molecule type" value="Genomic_DNA"/>
</dbReference>
<organism evidence="4 5">
    <name type="scientific">Diatrype stigma</name>
    <dbReference type="NCBI Taxonomy" id="117547"/>
    <lineage>
        <taxon>Eukaryota</taxon>
        <taxon>Fungi</taxon>
        <taxon>Dikarya</taxon>
        <taxon>Ascomycota</taxon>
        <taxon>Pezizomycotina</taxon>
        <taxon>Sordariomycetes</taxon>
        <taxon>Xylariomycetidae</taxon>
        <taxon>Xylariales</taxon>
        <taxon>Diatrypaceae</taxon>
        <taxon>Diatrype</taxon>
    </lineage>
</organism>
<evidence type="ECO:0000256" key="2">
    <source>
        <dbReference type="ARBA" id="ARBA00022801"/>
    </source>
</evidence>
<keyword evidence="2" id="KW-0378">Hydrolase</keyword>
<evidence type="ECO:0000256" key="3">
    <source>
        <dbReference type="SAM" id="MobiDB-lite"/>
    </source>
</evidence>
<evidence type="ECO:0000313" key="5">
    <source>
        <dbReference type="Proteomes" id="UP001320420"/>
    </source>
</evidence>